<protein>
    <recommendedName>
        <fullName evidence="3">Ferrochelatase</fullName>
    </recommendedName>
</protein>
<gene>
    <name evidence="1" type="ORF">D0466_15920</name>
</gene>
<keyword evidence="2" id="KW-1185">Reference proteome</keyword>
<organism evidence="1 2">
    <name type="scientific">Peribacillus glennii</name>
    <dbReference type="NCBI Taxonomy" id="2303991"/>
    <lineage>
        <taxon>Bacteria</taxon>
        <taxon>Bacillati</taxon>
        <taxon>Bacillota</taxon>
        <taxon>Bacilli</taxon>
        <taxon>Bacillales</taxon>
        <taxon>Bacillaceae</taxon>
        <taxon>Peribacillus</taxon>
    </lineage>
</organism>
<proteinExistence type="predicted"/>
<evidence type="ECO:0008006" key="3">
    <source>
        <dbReference type="Google" id="ProtNLM"/>
    </source>
</evidence>
<name>A0A372L963_9BACI</name>
<dbReference type="EMBL" id="QVTD01000011">
    <property type="protein sequence ID" value="RFU62068.1"/>
    <property type="molecule type" value="Genomic_DNA"/>
</dbReference>
<evidence type="ECO:0000313" key="2">
    <source>
        <dbReference type="Proteomes" id="UP000262939"/>
    </source>
</evidence>
<evidence type="ECO:0000313" key="1">
    <source>
        <dbReference type="EMBL" id="RFU62068.1"/>
    </source>
</evidence>
<comment type="caution">
    <text evidence="1">The sequence shown here is derived from an EMBL/GenBank/DDBJ whole genome shotgun (WGS) entry which is preliminary data.</text>
</comment>
<dbReference type="Proteomes" id="UP000262939">
    <property type="component" value="Unassembled WGS sequence"/>
</dbReference>
<dbReference type="OrthoDB" id="2871236at2"/>
<dbReference type="RefSeq" id="WP_117323526.1">
    <property type="nucleotide sequence ID" value="NZ_QVTD01000011.1"/>
</dbReference>
<sequence>MKGIVLLNPHFSIGQLPRTESLLFQKMMVDKLTDEWKVTILQLNPYQIHDYYTIPHALLLDIQTQKPGILDCLFLYSLHTVERFQYIYPEKWEELEGHFSKVVTVEQMETGSSAMIL</sequence>
<accession>A0A372L963</accession>
<reference evidence="1 2" key="1">
    <citation type="submission" date="2018-08" db="EMBL/GenBank/DDBJ databases">
        <title>Bacillus chawlae sp. nov., Bacillus glennii sp. nov., and Bacillus saganii sp. nov. Isolated from the Vehicle Assembly Building at Kennedy Space Center where the Viking Spacecraft were Assembled.</title>
        <authorList>
            <person name="Seuylemezian A."/>
            <person name="Vaishampayan P."/>
        </authorList>
    </citation>
    <scope>NUCLEOTIDE SEQUENCE [LARGE SCALE GENOMIC DNA]</scope>
    <source>
        <strain evidence="1 2">V44-8</strain>
    </source>
</reference>
<dbReference type="AlphaFoldDB" id="A0A372L963"/>